<proteinExistence type="predicted"/>
<dbReference type="AlphaFoldDB" id="G0UMD0"/>
<protein>
    <submittedName>
        <fullName evidence="2">Uncharacterized protein</fullName>
    </submittedName>
</protein>
<organism evidence="2">
    <name type="scientific">Trypanosoma congolense (strain IL3000)</name>
    <dbReference type="NCBI Taxonomy" id="1068625"/>
    <lineage>
        <taxon>Eukaryota</taxon>
        <taxon>Discoba</taxon>
        <taxon>Euglenozoa</taxon>
        <taxon>Kinetoplastea</taxon>
        <taxon>Metakinetoplastina</taxon>
        <taxon>Trypanosomatida</taxon>
        <taxon>Trypanosomatidae</taxon>
        <taxon>Trypanosoma</taxon>
        <taxon>Nannomonas</taxon>
    </lineage>
</organism>
<evidence type="ECO:0000313" key="2">
    <source>
        <dbReference type="EMBL" id="CCC90336.1"/>
    </source>
</evidence>
<keyword evidence="1" id="KW-1133">Transmembrane helix</keyword>
<keyword evidence="1" id="KW-0812">Transmembrane</keyword>
<accession>G0UMD0</accession>
<feature type="transmembrane region" description="Helical" evidence="1">
    <location>
        <begin position="109"/>
        <end position="128"/>
    </location>
</feature>
<keyword evidence="1" id="KW-0472">Membrane</keyword>
<sequence length="130" mass="14696">MQTQRSHFWLPPTPLGLTFMGSSSTTIDYTAITSLAKKKKEGGGAGETEPQPTLLPLDFTDTFLPNDRHQTLRKNKQTKKLSFALPAHLLHTHTHTGKRSVSIPRWKRLHWIFTPFYTAPLALAYTAVVR</sequence>
<name>G0UMD0_TRYCI</name>
<evidence type="ECO:0000256" key="1">
    <source>
        <dbReference type="SAM" id="Phobius"/>
    </source>
</evidence>
<gene>
    <name evidence="2" type="ORF">TCIL3000_5_230</name>
</gene>
<dbReference type="EMBL" id="HE575318">
    <property type="protein sequence ID" value="CCC90336.1"/>
    <property type="molecule type" value="Genomic_DNA"/>
</dbReference>
<reference evidence="2" key="1">
    <citation type="journal article" date="2012" name="Proc. Natl. Acad. Sci. U.S.A.">
        <title>Antigenic diversity is generated by distinct evolutionary mechanisms in African trypanosome species.</title>
        <authorList>
            <person name="Jackson A.P."/>
            <person name="Berry A."/>
            <person name="Aslett M."/>
            <person name="Allison H.C."/>
            <person name="Burton P."/>
            <person name="Vavrova-Anderson J."/>
            <person name="Brown R."/>
            <person name="Browne H."/>
            <person name="Corton N."/>
            <person name="Hauser H."/>
            <person name="Gamble J."/>
            <person name="Gilderthorp R."/>
            <person name="Marcello L."/>
            <person name="McQuillan J."/>
            <person name="Otto T.D."/>
            <person name="Quail M.A."/>
            <person name="Sanders M.J."/>
            <person name="van Tonder A."/>
            <person name="Ginger M.L."/>
            <person name="Field M.C."/>
            <person name="Barry J.D."/>
            <person name="Hertz-Fowler C."/>
            <person name="Berriman M."/>
        </authorList>
    </citation>
    <scope>NUCLEOTIDE SEQUENCE</scope>
    <source>
        <strain evidence="2">IL3000</strain>
    </source>
</reference>